<name>A0ABU6F6C5_9ACTN</name>
<reference evidence="1 2" key="1">
    <citation type="submission" date="2022-10" db="EMBL/GenBank/DDBJ databases">
        <authorList>
            <person name="Xie J."/>
            <person name="Shen N."/>
        </authorList>
    </citation>
    <scope>NUCLEOTIDE SEQUENCE [LARGE SCALE GENOMIC DNA]</scope>
    <source>
        <strain evidence="1 2">YIM65594</strain>
    </source>
</reference>
<dbReference type="RefSeq" id="WP_326016229.1">
    <property type="nucleotide sequence ID" value="NZ_JAOZYC010000093.1"/>
</dbReference>
<comment type="caution">
    <text evidence="1">The sequence shown here is derived from an EMBL/GenBank/DDBJ whole genome shotgun (WGS) entry which is preliminary data.</text>
</comment>
<accession>A0ABU6F6C5</accession>
<organism evidence="1 2">
    <name type="scientific">Streptomyces endophyticus</name>
    <dbReference type="NCBI Taxonomy" id="714166"/>
    <lineage>
        <taxon>Bacteria</taxon>
        <taxon>Bacillati</taxon>
        <taxon>Actinomycetota</taxon>
        <taxon>Actinomycetes</taxon>
        <taxon>Kitasatosporales</taxon>
        <taxon>Streptomycetaceae</taxon>
        <taxon>Streptomyces</taxon>
    </lineage>
</organism>
<dbReference type="EMBL" id="JAOZYC010000093">
    <property type="protein sequence ID" value="MEB8338446.1"/>
    <property type="molecule type" value="Genomic_DNA"/>
</dbReference>
<evidence type="ECO:0000313" key="1">
    <source>
        <dbReference type="EMBL" id="MEB8338446.1"/>
    </source>
</evidence>
<dbReference type="Proteomes" id="UP001354931">
    <property type="component" value="Unassembled WGS sequence"/>
</dbReference>
<evidence type="ECO:0008006" key="3">
    <source>
        <dbReference type="Google" id="ProtNLM"/>
    </source>
</evidence>
<sequence length="225" mass="23507">MTEPEPESEPEPEPHPLLAYFSRASDGRFPPCDGGVTVLPPLPGGLECSIAFTGHAVIATALPTADVQAHSPDGFGASLAPDFLRRLAGPAGWIGCTDATLTARGTGGTPRLADLTHETTDHPRVRHARELRANVEVYGDERGLVTLADGLAGRRELSIELHAPNGGSQGHGRGLLADALSLVHEGEAVFAAVSPGNARSLRAFLACGFTPLGSEVILRPDRPTH</sequence>
<dbReference type="InterPro" id="IPR016181">
    <property type="entry name" value="Acyl_CoA_acyltransferase"/>
</dbReference>
<proteinExistence type="predicted"/>
<keyword evidence="2" id="KW-1185">Reference proteome</keyword>
<gene>
    <name evidence="1" type="ORF">OKJ99_13155</name>
</gene>
<dbReference type="SUPFAM" id="SSF55729">
    <property type="entry name" value="Acyl-CoA N-acyltransferases (Nat)"/>
    <property type="match status" value="1"/>
</dbReference>
<evidence type="ECO:0000313" key="2">
    <source>
        <dbReference type="Proteomes" id="UP001354931"/>
    </source>
</evidence>
<protein>
    <recommendedName>
        <fullName evidence="3">N-acetyltransferase</fullName>
    </recommendedName>
</protein>